<dbReference type="GO" id="GO:0006935">
    <property type="term" value="P:chemotaxis"/>
    <property type="evidence" value="ECO:0007669"/>
    <property type="project" value="InterPro"/>
</dbReference>
<dbReference type="RefSeq" id="WP_136373647.1">
    <property type="nucleotide sequence ID" value="NZ_SSOB01000063.1"/>
</dbReference>
<evidence type="ECO:0000256" key="4">
    <source>
        <dbReference type="SAM" id="MobiDB-lite"/>
    </source>
</evidence>
<evidence type="ECO:0000259" key="5">
    <source>
        <dbReference type="PROSITE" id="PS50111"/>
    </source>
</evidence>
<protein>
    <submittedName>
        <fullName evidence="6">Chemotaxis protein</fullName>
    </submittedName>
</protein>
<dbReference type="AlphaFoldDB" id="A0A4S4BFG2"/>
<dbReference type="GO" id="GO:0016020">
    <property type="term" value="C:membrane"/>
    <property type="evidence" value="ECO:0007669"/>
    <property type="project" value="InterPro"/>
</dbReference>
<evidence type="ECO:0000313" key="7">
    <source>
        <dbReference type="Proteomes" id="UP000310636"/>
    </source>
</evidence>
<accession>A0A4S4BFG2</accession>
<feature type="compositionally biased region" description="Low complexity" evidence="4">
    <location>
        <begin position="27"/>
        <end position="39"/>
    </location>
</feature>
<proteinExistence type="inferred from homology"/>
<comment type="similarity">
    <text evidence="2">Belongs to the methyl-accepting chemotaxis (MCP) protein family.</text>
</comment>
<dbReference type="EMBL" id="SSOB01000063">
    <property type="protein sequence ID" value="THF73080.1"/>
    <property type="molecule type" value="Genomic_DNA"/>
</dbReference>
<evidence type="ECO:0000313" key="6">
    <source>
        <dbReference type="EMBL" id="THF73080.1"/>
    </source>
</evidence>
<dbReference type="PANTHER" id="PTHR32089">
    <property type="entry name" value="METHYL-ACCEPTING CHEMOTAXIS PROTEIN MCPB"/>
    <property type="match status" value="1"/>
</dbReference>
<dbReference type="SMART" id="SM00283">
    <property type="entry name" value="MA"/>
    <property type="match status" value="1"/>
</dbReference>
<dbReference type="GO" id="GO:0004888">
    <property type="term" value="F:transmembrane signaling receptor activity"/>
    <property type="evidence" value="ECO:0007669"/>
    <property type="project" value="InterPro"/>
</dbReference>
<gene>
    <name evidence="6" type="ORF">E6C55_30625</name>
</gene>
<dbReference type="Gene3D" id="3.30.450.20">
    <property type="entry name" value="PAS domain"/>
    <property type="match status" value="1"/>
</dbReference>
<dbReference type="Proteomes" id="UP000310636">
    <property type="component" value="Unassembled WGS sequence"/>
</dbReference>
<dbReference type="PANTHER" id="PTHR32089:SF112">
    <property type="entry name" value="LYSOZYME-LIKE PROTEIN-RELATED"/>
    <property type="match status" value="1"/>
</dbReference>
<dbReference type="OrthoDB" id="9816519at2"/>
<keyword evidence="7" id="KW-1185">Reference proteome</keyword>
<keyword evidence="1 3" id="KW-0807">Transducer</keyword>
<evidence type="ECO:0000256" key="3">
    <source>
        <dbReference type="PROSITE-ProRule" id="PRU00284"/>
    </source>
</evidence>
<reference evidence="6 7" key="1">
    <citation type="submission" date="2019-04" db="EMBL/GenBank/DDBJ databases">
        <title>Cohnella sp. nov. isolated from preserved vegetables.</title>
        <authorList>
            <person name="Lin S.-Y."/>
            <person name="Hung M.-H."/>
            <person name="Young C.-C."/>
        </authorList>
    </citation>
    <scope>NUCLEOTIDE SEQUENCE [LARGE SCALE GENOMIC DNA]</scope>
    <source>
        <strain evidence="6 7">CC-MHH1044</strain>
    </source>
</reference>
<dbReference type="SUPFAM" id="SSF103190">
    <property type="entry name" value="Sensory domain-like"/>
    <property type="match status" value="1"/>
</dbReference>
<dbReference type="CDD" id="cd18773">
    <property type="entry name" value="PDC1_HK_sensor"/>
    <property type="match status" value="1"/>
</dbReference>
<dbReference type="InterPro" id="IPR004090">
    <property type="entry name" value="Chemotax_Me-accpt_rcpt"/>
</dbReference>
<comment type="caution">
    <text evidence="6">The sequence shown here is derived from an EMBL/GenBank/DDBJ whole genome shotgun (WGS) entry which is preliminary data.</text>
</comment>
<dbReference type="GO" id="GO:0007165">
    <property type="term" value="P:signal transduction"/>
    <property type="evidence" value="ECO:0007669"/>
    <property type="project" value="UniProtKB-KW"/>
</dbReference>
<dbReference type="Pfam" id="PF00015">
    <property type="entry name" value="MCPsignal"/>
    <property type="match status" value="1"/>
</dbReference>
<feature type="region of interest" description="Disordered" evidence="4">
    <location>
        <begin position="18"/>
        <end position="42"/>
    </location>
</feature>
<dbReference type="PROSITE" id="PS50111">
    <property type="entry name" value="CHEMOTAXIS_TRANSDUC_2"/>
    <property type="match status" value="1"/>
</dbReference>
<dbReference type="SUPFAM" id="SSF58104">
    <property type="entry name" value="Methyl-accepting chemotaxis protein (MCP) signaling domain"/>
    <property type="match status" value="1"/>
</dbReference>
<evidence type="ECO:0000256" key="1">
    <source>
        <dbReference type="ARBA" id="ARBA00023224"/>
    </source>
</evidence>
<dbReference type="Pfam" id="PF22673">
    <property type="entry name" value="MCP-like_PDC_1"/>
    <property type="match status" value="1"/>
</dbReference>
<dbReference type="PRINTS" id="PR00260">
    <property type="entry name" value="CHEMTRNSDUCR"/>
</dbReference>
<dbReference type="InterPro" id="IPR004089">
    <property type="entry name" value="MCPsignal_dom"/>
</dbReference>
<evidence type="ECO:0000256" key="2">
    <source>
        <dbReference type="ARBA" id="ARBA00029447"/>
    </source>
</evidence>
<dbReference type="InterPro" id="IPR029151">
    <property type="entry name" value="Sensor-like_sf"/>
</dbReference>
<organism evidence="6 7">
    <name type="scientific">Cohnella fermenti</name>
    <dbReference type="NCBI Taxonomy" id="2565925"/>
    <lineage>
        <taxon>Bacteria</taxon>
        <taxon>Bacillati</taxon>
        <taxon>Bacillota</taxon>
        <taxon>Bacilli</taxon>
        <taxon>Bacillales</taxon>
        <taxon>Paenibacillaceae</taxon>
        <taxon>Cohnella</taxon>
    </lineage>
</organism>
<name>A0A4S4BFG2_9BACL</name>
<sequence>MAQWQRWIRERGNVIRIGQAGTAGEKPAASGSAGSPLSAPEDDSALKHMVEEALVISDRLQAAVAEVDLSMGQLEEIAARSAEEEERLRVKSREASGQLEEAFSALQEVAASSEQIRAVSEQMSAQSREAKDVVIEVARSLTHTDEVMNDLSVHHGSMEETVRSLIEQASRINEINALIQEIVSQTSLLALNAAIEAAHAGEYGLGFSVVAQEIRKLAEQSGHAVKRSTTIVKDIENGIRQVVDSVDQEKHSVARGLDEMRQTRDRMDSIFNHIVKVDSQVGKTLEAAVEQAGRTSSANGMLKEVVDSVGLMVRGVDDTLLRNEKQRKAIAKLGKVSVAVKASADELAASVQQTGGKVLSGVKEIDATRWTELLAAALGRNPGLAELGEDEHRLALSSLLKKTGGMEAIWSNRADGTFVFSEPEAGLLNAQGREWWKRAMNGEMFVSDVYLSAITKRPCLTVSMPIRDGDGRIAGVIGIDIAVSAK</sequence>
<feature type="domain" description="Methyl-accepting transducer" evidence="5">
    <location>
        <begin position="70"/>
        <end position="306"/>
    </location>
</feature>
<dbReference type="Gene3D" id="1.10.287.950">
    <property type="entry name" value="Methyl-accepting chemotaxis protein"/>
    <property type="match status" value="1"/>
</dbReference>